<evidence type="ECO:0000313" key="2">
    <source>
        <dbReference type="EMBL" id="MFC5927307.1"/>
    </source>
</evidence>
<dbReference type="Proteomes" id="UP001596226">
    <property type="component" value="Unassembled WGS sequence"/>
</dbReference>
<gene>
    <name evidence="2" type="ORF">ACFQGL_28595</name>
</gene>
<accession>A0ABW1HEM8</accession>
<evidence type="ECO:0000259" key="1">
    <source>
        <dbReference type="PROSITE" id="PS51186"/>
    </source>
</evidence>
<dbReference type="Pfam" id="PF00583">
    <property type="entry name" value="Acetyltransf_1"/>
    <property type="match status" value="1"/>
</dbReference>
<dbReference type="EMBL" id="JBHSQS010000029">
    <property type="protein sequence ID" value="MFC5927307.1"/>
    <property type="molecule type" value="Genomic_DNA"/>
</dbReference>
<reference evidence="3" key="1">
    <citation type="journal article" date="2019" name="Int. J. Syst. Evol. Microbiol.">
        <title>The Global Catalogue of Microorganisms (GCM) 10K type strain sequencing project: providing services to taxonomists for standard genome sequencing and annotation.</title>
        <authorList>
            <consortium name="The Broad Institute Genomics Platform"/>
            <consortium name="The Broad Institute Genome Sequencing Center for Infectious Disease"/>
            <person name="Wu L."/>
            <person name="Ma J."/>
        </authorList>
    </citation>
    <scope>NUCLEOTIDE SEQUENCE [LARGE SCALE GENOMIC DNA]</scope>
    <source>
        <strain evidence="3">CGMCC 4.7144</strain>
    </source>
</reference>
<dbReference type="Gene3D" id="3.40.630.30">
    <property type="match status" value="1"/>
</dbReference>
<name>A0ABW1HEM8_9ACTN</name>
<dbReference type="EC" id="2.3.1.-" evidence="2"/>
<dbReference type="CDD" id="cd04301">
    <property type="entry name" value="NAT_SF"/>
    <property type="match status" value="1"/>
</dbReference>
<sequence>MRPDEYENYTTRRDLAYVQALAETLPAEAAIEKAREDRARFLPVGLATERHRLLAAENTAGQVVGYAWVGLEEPRTKTTDTAWLHDISVEEPYRRSGYGRAILSAVEAVAREAGASRLGLNVFGDNASAISLYQTSGYEVTAQQMAKRL</sequence>
<organism evidence="2 3">
    <name type="scientific">Micromonospora vulcania</name>
    <dbReference type="NCBI Taxonomy" id="1441873"/>
    <lineage>
        <taxon>Bacteria</taxon>
        <taxon>Bacillati</taxon>
        <taxon>Actinomycetota</taxon>
        <taxon>Actinomycetes</taxon>
        <taxon>Micromonosporales</taxon>
        <taxon>Micromonosporaceae</taxon>
        <taxon>Micromonospora</taxon>
    </lineage>
</organism>
<dbReference type="InterPro" id="IPR016181">
    <property type="entry name" value="Acyl_CoA_acyltransferase"/>
</dbReference>
<dbReference type="RefSeq" id="WP_377515745.1">
    <property type="nucleotide sequence ID" value="NZ_JBHSQS010000029.1"/>
</dbReference>
<dbReference type="PANTHER" id="PTHR43072">
    <property type="entry name" value="N-ACETYLTRANSFERASE"/>
    <property type="match status" value="1"/>
</dbReference>
<dbReference type="SUPFAM" id="SSF55729">
    <property type="entry name" value="Acyl-CoA N-acyltransferases (Nat)"/>
    <property type="match status" value="1"/>
</dbReference>
<protein>
    <submittedName>
        <fullName evidence="2">GNAT family N-acetyltransferase</fullName>
        <ecNumber evidence="2">2.3.1.-</ecNumber>
    </submittedName>
</protein>
<dbReference type="InterPro" id="IPR000182">
    <property type="entry name" value="GNAT_dom"/>
</dbReference>
<keyword evidence="2" id="KW-0012">Acyltransferase</keyword>
<evidence type="ECO:0000313" key="3">
    <source>
        <dbReference type="Proteomes" id="UP001596226"/>
    </source>
</evidence>
<comment type="caution">
    <text evidence="2">The sequence shown here is derived from an EMBL/GenBank/DDBJ whole genome shotgun (WGS) entry which is preliminary data.</text>
</comment>
<keyword evidence="2" id="KW-0808">Transferase</keyword>
<dbReference type="PROSITE" id="PS51186">
    <property type="entry name" value="GNAT"/>
    <property type="match status" value="1"/>
</dbReference>
<feature type="domain" description="N-acetyltransferase" evidence="1">
    <location>
        <begin position="15"/>
        <end position="149"/>
    </location>
</feature>
<keyword evidence="3" id="KW-1185">Reference proteome</keyword>
<proteinExistence type="predicted"/>
<dbReference type="GO" id="GO:0016746">
    <property type="term" value="F:acyltransferase activity"/>
    <property type="evidence" value="ECO:0007669"/>
    <property type="project" value="UniProtKB-KW"/>
</dbReference>